<name>W1NXR0_AMBTC</name>
<proteinExistence type="predicted"/>
<organism evidence="1 2">
    <name type="scientific">Amborella trichopoda</name>
    <dbReference type="NCBI Taxonomy" id="13333"/>
    <lineage>
        <taxon>Eukaryota</taxon>
        <taxon>Viridiplantae</taxon>
        <taxon>Streptophyta</taxon>
        <taxon>Embryophyta</taxon>
        <taxon>Tracheophyta</taxon>
        <taxon>Spermatophyta</taxon>
        <taxon>Magnoliopsida</taxon>
        <taxon>Amborellales</taxon>
        <taxon>Amborellaceae</taxon>
        <taxon>Amborella</taxon>
    </lineage>
</organism>
<sequence length="80" mass="9277">MALEGALLTVSVMAMGALFFNRNHHQDQNCHRKPYQGLMVQDEIEERGKEEKKERIRDLGRPRFAPEFDGLCCFETIVSH</sequence>
<dbReference type="EMBL" id="KI394904">
    <property type="protein sequence ID" value="ERN00438.1"/>
    <property type="molecule type" value="Genomic_DNA"/>
</dbReference>
<keyword evidence="2" id="KW-1185">Reference proteome</keyword>
<dbReference type="HOGENOM" id="CLU_2674403_0_0_1"/>
<dbReference type="Gramene" id="ERN00438">
    <property type="protein sequence ID" value="ERN00438"/>
    <property type="gene ID" value="AMTR_s00100p00110640"/>
</dbReference>
<dbReference type="Proteomes" id="UP000017836">
    <property type="component" value="Unassembled WGS sequence"/>
</dbReference>
<dbReference type="PANTHER" id="PTHR33641">
    <property type="entry name" value="OS06G0133500 PROTEIN"/>
    <property type="match status" value="1"/>
</dbReference>
<evidence type="ECO:0000313" key="1">
    <source>
        <dbReference type="EMBL" id="ERN00438.1"/>
    </source>
</evidence>
<evidence type="ECO:0000313" key="2">
    <source>
        <dbReference type="Proteomes" id="UP000017836"/>
    </source>
</evidence>
<gene>
    <name evidence="1" type="ORF">AMTR_s00100p00110640</name>
</gene>
<protein>
    <submittedName>
        <fullName evidence="1">Uncharacterized protein</fullName>
    </submittedName>
</protein>
<accession>W1NXR0</accession>
<dbReference type="AlphaFoldDB" id="W1NXR0"/>
<dbReference type="PANTHER" id="PTHR33641:SF15">
    <property type="entry name" value="AVR9_CF-9 RAPIDLY ELICITED PROTEIN"/>
    <property type="match status" value="1"/>
</dbReference>
<reference evidence="2" key="1">
    <citation type="journal article" date="2013" name="Science">
        <title>The Amborella genome and the evolution of flowering plants.</title>
        <authorList>
            <consortium name="Amborella Genome Project"/>
        </authorList>
    </citation>
    <scope>NUCLEOTIDE SEQUENCE [LARGE SCALE GENOMIC DNA]</scope>
</reference>